<dbReference type="InterPro" id="IPR013570">
    <property type="entry name" value="Tscrpt_reg_YsiA_C"/>
</dbReference>
<dbReference type="InterPro" id="IPR050624">
    <property type="entry name" value="HTH-type_Tx_Regulator"/>
</dbReference>
<accession>A0A1G8IAB2</accession>
<sequence>MAQNNRNKIKKAAVEVISKKGFFNTRMQDIADEAGLAVGTIYNYFSSKDEVLSYIFKNEMQRRMEYMSELKKENLTIKDFLNKFLTRHFSLLAKNPHLGRVLVREKDFSRGEESGKIKEHMNSMIEMLEMIFDIGVKRKEIKAINTHLMAVYFFGSMQGIIEYALTEPEMELLESAPNFILARINDIFI</sequence>
<proteinExistence type="predicted"/>
<evidence type="ECO:0000259" key="3">
    <source>
        <dbReference type="PROSITE" id="PS50977"/>
    </source>
</evidence>
<dbReference type="SUPFAM" id="SSF48498">
    <property type="entry name" value="Tetracyclin repressor-like, C-terminal domain"/>
    <property type="match status" value="1"/>
</dbReference>
<dbReference type="InterPro" id="IPR009057">
    <property type="entry name" value="Homeodomain-like_sf"/>
</dbReference>
<evidence type="ECO:0000256" key="2">
    <source>
        <dbReference type="PROSITE-ProRule" id="PRU00335"/>
    </source>
</evidence>
<dbReference type="PRINTS" id="PR00455">
    <property type="entry name" value="HTHTETR"/>
</dbReference>
<feature type="domain" description="HTH tetR-type" evidence="3">
    <location>
        <begin position="3"/>
        <end position="63"/>
    </location>
</feature>
<dbReference type="GO" id="GO:0003677">
    <property type="term" value="F:DNA binding"/>
    <property type="evidence" value="ECO:0007669"/>
    <property type="project" value="UniProtKB-UniRule"/>
</dbReference>
<dbReference type="Pfam" id="PF08359">
    <property type="entry name" value="TetR_C_4"/>
    <property type="match status" value="1"/>
</dbReference>
<dbReference type="InterPro" id="IPR036271">
    <property type="entry name" value="Tet_transcr_reg_TetR-rel_C_sf"/>
</dbReference>
<dbReference type="Proteomes" id="UP000198945">
    <property type="component" value="Unassembled WGS sequence"/>
</dbReference>
<dbReference type="PROSITE" id="PS50977">
    <property type="entry name" value="HTH_TETR_2"/>
    <property type="match status" value="1"/>
</dbReference>
<gene>
    <name evidence="4" type="ORF">SAMN04515654_102104</name>
</gene>
<evidence type="ECO:0000313" key="5">
    <source>
        <dbReference type="Proteomes" id="UP000198945"/>
    </source>
</evidence>
<dbReference type="EMBL" id="FNEH01000002">
    <property type="protein sequence ID" value="SDI15813.1"/>
    <property type="molecule type" value="Genomic_DNA"/>
</dbReference>
<dbReference type="PANTHER" id="PTHR43479:SF11">
    <property type="entry name" value="ACREF_ENVCD OPERON REPRESSOR-RELATED"/>
    <property type="match status" value="1"/>
</dbReference>
<dbReference type="Gene3D" id="1.10.10.60">
    <property type="entry name" value="Homeodomain-like"/>
    <property type="match status" value="1"/>
</dbReference>
<protein>
    <submittedName>
        <fullName evidence="4">Transcriptional regulator, TetR family</fullName>
    </submittedName>
</protein>
<dbReference type="PANTHER" id="PTHR43479">
    <property type="entry name" value="ACREF/ENVCD OPERON REPRESSOR-RELATED"/>
    <property type="match status" value="1"/>
</dbReference>
<dbReference type="Pfam" id="PF00440">
    <property type="entry name" value="TetR_N"/>
    <property type="match status" value="1"/>
</dbReference>
<dbReference type="InterPro" id="IPR001647">
    <property type="entry name" value="HTH_TetR"/>
</dbReference>
<dbReference type="Gene3D" id="1.10.357.10">
    <property type="entry name" value="Tetracycline Repressor, domain 2"/>
    <property type="match status" value="1"/>
</dbReference>
<dbReference type="RefSeq" id="WP_089716237.1">
    <property type="nucleotide sequence ID" value="NZ_FNEH01000002.1"/>
</dbReference>
<dbReference type="SUPFAM" id="SSF46689">
    <property type="entry name" value="Homeodomain-like"/>
    <property type="match status" value="1"/>
</dbReference>
<feature type="DNA-binding region" description="H-T-H motif" evidence="2">
    <location>
        <begin position="26"/>
        <end position="45"/>
    </location>
</feature>
<dbReference type="AlphaFoldDB" id="A0A1G8IAB2"/>
<organism evidence="4 5">
    <name type="scientific">Halanaerobium congolense</name>
    <dbReference type="NCBI Taxonomy" id="54121"/>
    <lineage>
        <taxon>Bacteria</taxon>
        <taxon>Bacillati</taxon>
        <taxon>Bacillota</taxon>
        <taxon>Clostridia</taxon>
        <taxon>Halanaerobiales</taxon>
        <taxon>Halanaerobiaceae</taxon>
        <taxon>Halanaerobium</taxon>
    </lineage>
</organism>
<reference evidence="4 5" key="1">
    <citation type="submission" date="2016-10" db="EMBL/GenBank/DDBJ databases">
        <authorList>
            <person name="de Groot N.N."/>
        </authorList>
    </citation>
    <scope>NUCLEOTIDE SEQUENCE [LARGE SCALE GENOMIC DNA]</scope>
    <source>
        <strain evidence="4 5">WG7</strain>
    </source>
</reference>
<keyword evidence="1 2" id="KW-0238">DNA-binding</keyword>
<evidence type="ECO:0000313" key="4">
    <source>
        <dbReference type="EMBL" id="SDI15813.1"/>
    </source>
</evidence>
<name>A0A1G8IAB2_9FIRM</name>
<evidence type="ECO:0000256" key="1">
    <source>
        <dbReference type="ARBA" id="ARBA00023125"/>
    </source>
</evidence>